<feature type="active site" description="Proton donor/acceptor" evidence="6">
    <location>
        <position position="110"/>
    </location>
</feature>
<evidence type="ECO:0000313" key="8">
    <source>
        <dbReference type="EMBL" id="REH34786.1"/>
    </source>
</evidence>
<dbReference type="Pfam" id="PF00871">
    <property type="entry name" value="Acetate_kinase"/>
    <property type="match status" value="1"/>
</dbReference>
<evidence type="ECO:0000313" key="9">
    <source>
        <dbReference type="Proteomes" id="UP000256269"/>
    </source>
</evidence>
<evidence type="ECO:0000256" key="6">
    <source>
        <dbReference type="HAMAP-Rule" id="MF_00020"/>
    </source>
</evidence>
<keyword evidence="3 6" id="KW-0547">Nucleotide-binding</keyword>
<dbReference type="UniPathway" id="UPA00340">
    <property type="reaction ID" value="UER00458"/>
</dbReference>
<comment type="similarity">
    <text evidence="1 6 7">Belongs to the acetokinase family.</text>
</comment>
<feature type="site" description="Transition state stabilizer" evidence="6">
    <location>
        <position position="203"/>
    </location>
</feature>
<dbReference type="HAMAP" id="MF_00020">
    <property type="entry name" value="Acetate_kinase"/>
    <property type="match status" value="1"/>
</dbReference>
<dbReference type="EC" id="2.7.2.1" evidence="6"/>
<dbReference type="PANTHER" id="PTHR21060">
    <property type="entry name" value="ACETATE KINASE"/>
    <property type="match status" value="1"/>
</dbReference>
<keyword evidence="9" id="KW-1185">Reference proteome</keyword>
<dbReference type="GO" id="GO:0000287">
    <property type="term" value="F:magnesium ion binding"/>
    <property type="evidence" value="ECO:0007669"/>
    <property type="project" value="UniProtKB-UniRule"/>
</dbReference>
<dbReference type="OrthoDB" id="9802453at2"/>
<comment type="caution">
    <text evidence="6">Lacks conserved residue(s) required for the propagation of feature annotation.</text>
</comment>
<feature type="binding site" evidence="6">
    <location>
        <position position="54"/>
    </location>
    <ligand>
        <name>substrate</name>
    </ligand>
</feature>
<keyword evidence="6" id="KW-0479">Metal-binding</keyword>
<comment type="cofactor">
    <cofactor evidence="6">
        <name>Mg(2+)</name>
        <dbReference type="ChEBI" id="CHEBI:18420"/>
    </cofactor>
    <cofactor evidence="6">
        <name>Mn(2+)</name>
        <dbReference type="ChEBI" id="CHEBI:29035"/>
    </cofactor>
    <text evidence="6">Mg(2+). Can also accept Mn(2+).</text>
</comment>
<dbReference type="GO" id="GO:0008776">
    <property type="term" value="F:acetate kinase activity"/>
    <property type="evidence" value="ECO:0007669"/>
    <property type="project" value="UniProtKB-UniRule"/>
</dbReference>
<dbReference type="Proteomes" id="UP000256269">
    <property type="component" value="Unassembled WGS sequence"/>
</dbReference>
<comment type="subunit">
    <text evidence="6">Homodimer.</text>
</comment>
<comment type="function">
    <text evidence="6">Catalyzes the formation of acetyl phosphate from acetate and ATP. Can also catalyze the reverse reaction.</text>
</comment>
<keyword evidence="6" id="KW-0963">Cytoplasm</keyword>
<comment type="caution">
    <text evidence="8">The sequence shown here is derived from an EMBL/GenBank/DDBJ whole genome shotgun (WGS) entry which is preliminary data.</text>
</comment>
<organism evidence="8 9">
    <name type="scientific">Kutzneria buriramensis</name>
    <dbReference type="NCBI Taxonomy" id="1045776"/>
    <lineage>
        <taxon>Bacteria</taxon>
        <taxon>Bacillati</taxon>
        <taxon>Actinomycetota</taxon>
        <taxon>Actinomycetes</taxon>
        <taxon>Pseudonocardiales</taxon>
        <taxon>Pseudonocardiaceae</taxon>
        <taxon>Kutzneria</taxon>
    </lineage>
</organism>
<feature type="binding site" evidence="6">
    <location>
        <begin position="170"/>
        <end position="174"/>
    </location>
    <ligand>
        <name>ATP</name>
        <dbReference type="ChEBI" id="CHEBI:30616"/>
    </ligand>
</feature>
<feature type="site" description="Transition state stabilizer" evidence="6">
    <location>
        <position position="142"/>
    </location>
</feature>
<dbReference type="AlphaFoldDB" id="A0A3E0GYN5"/>
<keyword evidence="4 6" id="KW-0418">Kinase</keyword>
<protein>
    <recommendedName>
        <fullName evidence="6">Acetate kinase</fullName>
        <ecNumber evidence="6">2.7.2.1</ecNumber>
    </recommendedName>
    <alternativeName>
        <fullName evidence="6">Acetokinase</fullName>
    </alternativeName>
</protein>
<dbReference type="PROSITE" id="PS01075">
    <property type="entry name" value="ACETATE_KINASE_1"/>
    <property type="match status" value="1"/>
</dbReference>
<evidence type="ECO:0000256" key="7">
    <source>
        <dbReference type="RuleBase" id="RU003835"/>
    </source>
</evidence>
<comment type="subcellular location">
    <subcellularLocation>
        <location evidence="6">Cytoplasm</location>
    </subcellularLocation>
</comment>
<dbReference type="PROSITE" id="PS01076">
    <property type="entry name" value="ACETATE_KINASE_2"/>
    <property type="match status" value="1"/>
</dbReference>
<comment type="catalytic activity">
    <reaction evidence="6">
        <text>acetate + ATP = acetyl phosphate + ADP</text>
        <dbReference type="Rhea" id="RHEA:11352"/>
        <dbReference type="ChEBI" id="CHEBI:22191"/>
        <dbReference type="ChEBI" id="CHEBI:30089"/>
        <dbReference type="ChEBI" id="CHEBI:30616"/>
        <dbReference type="ChEBI" id="CHEBI:456216"/>
        <dbReference type="EC" id="2.7.2.1"/>
    </reaction>
</comment>
<dbReference type="InterPro" id="IPR000890">
    <property type="entry name" value="Aliphatic_acid_kin_short-chain"/>
</dbReference>
<comment type="pathway">
    <text evidence="6">Metabolic intermediate biosynthesis; acetyl-CoA biosynthesis; acetyl-CoA from acetate: step 1/2.</text>
</comment>
<evidence type="ECO:0000256" key="3">
    <source>
        <dbReference type="ARBA" id="ARBA00022741"/>
    </source>
</evidence>
<dbReference type="InterPro" id="IPR023865">
    <property type="entry name" value="Aliphatic_acid_kinase_CS"/>
</dbReference>
<dbReference type="GO" id="GO:0005524">
    <property type="term" value="F:ATP binding"/>
    <property type="evidence" value="ECO:0007669"/>
    <property type="project" value="UniProtKB-KW"/>
</dbReference>
<proteinExistence type="inferred from homology"/>
<dbReference type="EMBL" id="QUNO01000019">
    <property type="protein sequence ID" value="REH34786.1"/>
    <property type="molecule type" value="Genomic_DNA"/>
</dbReference>
<keyword evidence="2 6" id="KW-0808">Transferase</keyword>
<dbReference type="RefSeq" id="WP_116180335.1">
    <property type="nucleotide sequence ID" value="NZ_CP144375.1"/>
</dbReference>
<sequence>MTRVLTVNPGSSSLKVSVVDGGAAIGEWSVPDWDGLPDPGAVEAVGPVDAIALRFVHGGDRTGPVLLDAKAEASLRALVPLAPIHQPRSLLLARALRTWWPDVPLVACFDTSFHTSLPAAASTYAIPAEWTRKYGVRRYGFHGLSCANALRATAETLGRSARDVAMICCHLGSGVSVTAISGGHSVDTSMGFTPLDGVPMATRPGALDPGLLLHLAGEMPLDALADGLNHHSGLAGLSGAGGDLREVLAARAQGCVDADLAVRVYLHRLRREIAAARTSLPRLDALVLTGGVAEHQPGLLDELTVGLEFLGVAPTVTPAREDLEMARQTEETLN</sequence>
<dbReference type="GO" id="GO:0005737">
    <property type="term" value="C:cytoplasm"/>
    <property type="evidence" value="ECO:0007669"/>
    <property type="project" value="UniProtKB-SubCell"/>
</dbReference>
<evidence type="ECO:0000256" key="1">
    <source>
        <dbReference type="ARBA" id="ARBA00008748"/>
    </source>
</evidence>
<dbReference type="InterPro" id="IPR043129">
    <property type="entry name" value="ATPase_NBD"/>
</dbReference>
<dbReference type="GO" id="GO:0006085">
    <property type="term" value="P:acetyl-CoA biosynthetic process"/>
    <property type="evidence" value="ECO:0007669"/>
    <property type="project" value="UniProtKB-UniRule"/>
</dbReference>
<dbReference type="Gene3D" id="3.30.420.40">
    <property type="match status" value="2"/>
</dbReference>
<evidence type="ECO:0000256" key="4">
    <source>
        <dbReference type="ARBA" id="ARBA00022777"/>
    </source>
</evidence>
<name>A0A3E0GYN5_9PSEU</name>
<feature type="binding site" evidence="6">
    <location>
        <begin position="243"/>
        <end position="245"/>
    </location>
    <ligand>
        <name>ATP</name>
        <dbReference type="ChEBI" id="CHEBI:30616"/>
    </ligand>
</feature>
<keyword evidence="6" id="KW-0460">Magnesium</keyword>
<keyword evidence="5 6" id="KW-0067">ATP-binding</keyword>
<dbReference type="PRINTS" id="PR00471">
    <property type="entry name" value="ACETATEKNASE"/>
</dbReference>
<accession>A0A3E0GYN5</accession>
<gene>
    <name evidence="6" type="primary">ackA</name>
    <name evidence="8" type="ORF">BCF44_11962</name>
</gene>
<dbReference type="InterPro" id="IPR004372">
    <property type="entry name" value="Ac/propionate_kinase"/>
</dbReference>
<reference evidence="8 9" key="1">
    <citation type="submission" date="2018-08" db="EMBL/GenBank/DDBJ databases">
        <title>Genomic Encyclopedia of Archaeal and Bacterial Type Strains, Phase II (KMG-II): from individual species to whole genera.</title>
        <authorList>
            <person name="Goeker M."/>
        </authorList>
    </citation>
    <scope>NUCLEOTIDE SEQUENCE [LARGE SCALE GENOMIC DNA]</scope>
    <source>
        <strain evidence="8 9">DSM 45791</strain>
    </source>
</reference>
<dbReference type="PANTHER" id="PTHR21060:SF15">
    <property type="entry name" value="ACETATE KINASE-RELATED"/>
    <property type="match status" value="1"/>
</dbReference>
<evidence type="ECO:0000256" key="2">
    <source>
        <dbReference type="ARBA" id="ARBA00022679"/>
    </source>
</evidence>
<evidence type="ECO:0000256" key="5">
    <source>
        <dbReference type="ARBA" id="ARBA00022840"/>
    </source>
</evidence>
<dbReference type="SUPFAM" id="SSF53067">
    <property type="entry name" value="Actin-like ATPase domain"/>
    <property type="match status" value="2"/>
</dbReference>
<dbReference type="GO" id="GO:0006083">
    <property type="term" value="P:acetate metabolic process"/>
    <property type="evidence" value="ECO:0007669"/>
    <property type="project" value="TreeGrafter"/>
</dbReference>